<dbReference type="InterPro" id="IPR003656">
    <property type="entry name" value="Znf_BED"/>
</dbReference>
<keyword evidence="9" id="KW-0539">Nucleus</keyword>
<evidence type="ECO:0000256" key="1">
    <source>
        <dbReference type="ARBA" id="ARBA00004123"/>
    </source>
</evidence>
<dbReference type="AlphaFoldDB" id="A0AA38TIN1"/>
<sequence>MDNGFIASLQQQLQEANNEIQRLRALPGPSMTIPMSIPPQYPPQHLRPPLRPQFNASMPFPTVNQQYDNVRPSLPQFIPPIPHGPPPMPRGPPSMPQGTPMFTFEPFSQQIPIPGHIPTAASSTIHTTIPPSTGIASSCIPTNPINVEDPLNVRLKSLEEQNQKLFALLTKLPGAAVPVEVEPKTGFQASPIILGLNIVLLKYSHVTSSHSLLDNEAADDRVRAMTNTPKSPKIEDGDEPNTTKKRGGRTSNVWDHFVKKDSRCVCNYCGKDYAYHSKRIGTSSLWNHLRNQCKKYLDKTSDKKQKLLNFPTVNDKDVSFNKDRCRKAVARFVLKDEQPFGVVEGEGFRELVQELQPKFGVPSRVTVARDVYRLFGDERIRLKKELTKVGQKICLTTDCWTSSTQMSYMCLTAHYIDSDWRLHKRIINFCQISNHKGETIGKVIEACLLGWGIENVTSITVHNASANDLLLLLKEGLTHGMDLFLDGEHMHLRCCAHIVNLNVNEGLKDMHNSIVAIRNCVRYIRSSPSRLQKFKSCVEKEKVEYKGWLVLDVPTRWNSTFMMLDVALKFEKAFERYAEEDGKFSSYFEEKENDKKRIGPPSSSDWECASIFVKFLSTFYEVTLKFSGTLHITSNNFFHEISDIDSQLNFLARNGGSLLHKMATKMKSKYDKYWGDPDNINPMLFLAVVLDPRFKLKYLKFCFESLYDTQTVAKLVIKVEQILHRLYDQYSKGGHDADEVTKLDSPPKDDFKESHRSKLLDSFLQQQQMDVPENMNDVDRYLVDESINPKTPSFEVLLWWKDNANRYGILSLIAKDILAIPISTVASESAFSTSGRILDSFRSSLSPKMVEALVCTQSWLKGNNKGIQISEFLDEIASYDFLEEDKLKGNATLDLEKSKTVVLH</sequence>
<name>A0AA38TIN1_9ASTR</name>
<evidence type="ECO:0000256" key="8">
    <source>
        <dbReference type="ARBA" id="ARBA00023163"/>
    </source>
</evidence>
<keyword evidence="6" id="KW-0805">Transcription regulation</keyword>
<dbReference type="InterPro" id="IPR025525">
    <property type="entry name" value="hAT-like_transposase_RNase-H"/>
</dbReference>
<evidence type="ECO:0000256" key="3">
    <source>
        <dbReference type="ARBA" id="ARBA00022723"/>
    </source>
</evidence>
<dbReference type="InterPro" id="IPR012337">
    <property type="entry name" value="RNaseH-like_sf"/>
</dbReference>
<dbReference type="GO" id="GO:0005634">
    <property type="term" value="C:nucleus"/>
    <property type="evidence" value="ECO:0007669"/>
    <property type="project" value="UniProtKB-SubCell"/>
</dbReference>
<keyword evidence="3" id="KW-0479">Metal-binding</keyword>
<dbReference type="Proteomes" id="UP001172457">
    <property type="component" value="Chromosome 3"/>
</dbReference>
<evidence type="ECO:0000256" key="5">
    <source>
        <dbReference type="ARBA" id="ARBA00022833"/>
    </source>
</evidence>
<proteinExistence type="predicted"/>
<evidence type="ECO:0000313" key="13">
    <source>
        <dbReference type="EMBL" id="KAJ9557673.1"/>
    </source>
</evidence>
<keyword evidence="14" id="KW-1185">Reference proteome</keyword>
<evidence type="ECO:0000256" key="6">
    <source>
        <dbReference type="ARBA" id="ARBA00023015"/>
    </source>
</evidence>
<dbReference type="EMBL" id="JARYMX010000003">
    <property type="protein sequence ID" value="KAJ9557673.1"/>
    <property type="molecule type" value="Genomic_DNA"/>
</dbReference>
<evidence type="ECO:0000259" key="12">
    <source>
        <dbReference type="PROSITE" id="PS50808"/>
    </source>
</evidence>
<feature type="region of interest" description="Disordered" evidence="11">
    <location>
        <begin position="226"/>
        <end position="249"/>
    </location>
</feature>
<dbReference type="InterPro" id="IPR008906">
    <property type="entry name" value="HATC_C_dom"/>
</dbReference>
<keyword evidence="5" id="KW-0862">Zinc</keyword>
<dbReference type="GO" id="GO:0003677">
    <property type="term" value="F:DNA binding"/>
    <property type="evidence" value="ECO:0007669"/>
    <property type="project" value="UniProtKB-KW"/>
</dbReference>
<dbReference type="PANTHER" id="PTHR46481:SF8">
    <property type="entry name" value="ZINC FINGER BED DOMAIN-CONTAINING PROTEIN RICESLEEPER 1-LIKE"/>
    <property type="match status" value="1"/>
</dbReference>
<dbReference type="Pfam" id="PF05699">
    <property type="entry name" value="Dimer_Tnp_hAT"/>
    <property type="match status" value="1"/>
</dbReference>
<keyword evidence="4 10" id="KW-0863">Zinc-finger</keyword>
<evidence type="ECO:0000256" key="7">
    <source>
        <dbReference type="ARBA" id="ARBA00023125"/>
    </source>
</evidence>
<dbReference type="PANTHER" id="PTHR46481">
    <property type="entry name" value="ZINC FINGER BED DOMAIN-CONTAINING PROTEIN 4"/>
    <property type="match status" value="1"/>
</dbReference>
<accession>A0AA38TIN1</accession>
<dbReference type="InterPro" id="IPR036236">
    <property type="entry name" value="Znf_C2H2_sf"/>
</dbReference>
<protein>
    <recommendedName>
        <fullName evidence="12">BED-type domain-containing protein</fullName>
    </recommendedName>
</protein>
<dbReference type="SUPFAM" id="SSF53098">
    <property type="entry name" value="Ribonuclease H-like"/>
    <property type="match status" value="1"/>
</dbReference>
<gene>
    <name evidence="13" type="ORF">OSB04_012287</name>
</gene>
<feature type="domain" description="BED-type" evidence="12">
    <location>
        <begin position="248"/>
        <end position="300"/>
    </location>
</feature>
<comment type="subunit">
    <text evidence="2">Homodimer.</text>
</comment>
<comment type="caution">
    <text evidence="13">The sequence shown here is derived from an EMBL/GenBank/DDBJ whole genome shotgun (WGS) entry which is preliminary data.</text>
</comment>
<dbReference type="SUPFAM" id="SSF57667">
    <property type="entry name" value="beta-beta-alpha zinc fingers"/>
    <property type="match status" value="1"/>
</dbReference>
<dbReference type="InterPro" id="IPR052035">
    <property type="entry name" value="ZnF_BED_domain_contain"/>
</dbReference>
<dbReference type="GO" id="GO:0008270">
    <property type="term" value="F:zinc ion binding"/>
    <property type="evidence" value="ECO:0007669"/>
    <property type="project" value="UniProtKB-KW"/>
</dbReference>
<dbReference type="PROSITE" id="PS50808">
    <property type="entry name" value="ZF_BED"/>
    <property type="match status" value="1"/>
</dbReference>
<evidence type="ECO:0000256" key="2">
    <source>
        <dbReference type="ARBA" id="ARBA00011738"/>
    </source>
</evidence>
<keyword evidence="8" id="KW-0804">Transcription</keyword>
<evidence type="ECO:0000313" key="14">
    <source>
        <dbReference type="Proteomes" id="UP001172457"/>
    </source>
</evidence>
<dbReference type="SUPFAM" id="SSF140996">
    <property type="entry name" value="Hermes dimerisation domain"/>
    <property type="match status" value="1"/>
</dbReference>
<organism evidence="13 14">
    <name type="scientific">Centaurea solstitialis</name>
    <name type="common">yellow star-thistle</name>
    <dbReference type="NCBI Taxonomy" id="347529"/>
    <lineage>
        <taxon>Eukaryota</taxon>
        <taxon>Viridiplantae</taxon>
        <taxon>Streptophyta</taxon>
        <taxon>Embryophyta</taxon>
        <taxon>Tracheophyta</taxon>
        <taxon>Spermatophyta</taxon>
        <taxon>Magnoliopsida</taxon>
        <taxon>eudicotyledons</taxon>
        <taxon>Gunneridae</taxon>
        <taxon>Pentapetalae</taxon>
        <taxon>asterids</taxon>
        <taxon>campanulids</taxon>
        <taxon>Asterales</taxon>
        <taxon>Asteraceae</taxon>
        <taxon>Carduoideae</taxon>
        <taxon>Cardueae</taxon>
        <taxon>Centaureinae</taxon>
        <taxon>Centaurea</taxon>
    </lineage>
</organism>
<reference evidence="13" key="1">
    <citation type="submission" date="2023-03" db="EMBL/GenBank/DDBJ databases">
        <title>Chromosome-scale reference genome and RAD-based genetic map of yellow starthistle (Centaurea solstitialis) reveal putative structural variation and QTLs associated with invader traits.</title>
        <authorList>
            <person name="Reatini B."/>
            <person name="Cang F.A."/>
            <person name="Jiang Q."/>
            <person name="Mckibben M.T.W."/>
            <person name="Barker M.S."/>
            <person name="Rieseberg L.H."/>
            <person name="Dlugosch K.M."/>
        </authorList>
    </citation>
    <scope>NUCLEOTIDE SEQUENCE</scope>
    <source>
        <strain evidence="13">CAN-66</strain>
        <tissue evidence="13">Leaf</tissue>
    </source>
</reference>
<evidence type="ECO:0000256" key="9">
    <source>
        <dbReference type="ARBA" id="ARBA00023242"/>
    </source>
</evidence>
<comment type="subcellular location">
    <subcellularLocation>
        <location evidence="1">Nucleus</location>
    </subcellularLocation>
</comment>
<dbReference type="Gene3D" id="1.10.10.1070">
    <property type="entry name" value="Zinc finger, BED domain-containing"/>
    <property type="match status" value="1"/>
</dbReference>
<dbReference type="SMART" id="SM00614">
    <property type="entry name" value="ZnF_BED"/>
    <property type="match status" value="1"/>
</dbReference>
<evidence type="ECO:0000256" key="10">
    <source>
        <dbReference type="PROSITE-ProRule" id="PRU00027"/>
    </source>
</evidence>
<evidence type="ECO:0000256" key="11">
    <source>
        <dbReference type="SAM" id="MobiDB-lite"/>
    </source>
</evidence>
<dbReference type="Pfam" id="PF14372">
    <property type="entry name" value="hAT-like_RNase-H"/>
    <property type="match status" value="1"/>
</dbReference>
<evidence type="ECO:0000256" key="4">
    <source>
        <dbReference type="ARBA" id="ARBA00022771"/>
    </source>
</evidence>
<dbReference type="GO" id="GO:0046983">
    <property type="term" value="F:protein dimerization activity"/>
    <property type="evidence" value="ECO:0007669"/>
    <property type="project" value="InterPro"/>
</dbReference>
<dbReference type="Pfam" id="PF02892">
    <property type="entry name" value="zf-BED"/>
    <property type="match status" value="1"/>
</dbReference>
<keyword evidence="7" id="KW-0238">DNA-binding</keyword>